<dbReference type="EMBL" id="KK365286">
    <property type="protein sequence ID" value="KCZ79383.1"/>
    <property type="molecule type" value="Genomic_DNA"/>
</dbReference>
<keyword evidence="3" id="KW-1185">Reference proteome</keyword>
<protein>
    <submittedName>
        <fullName evidence="2">Uncharacterized protein</fullName>
    </submittedName>
</protein>
<organism evidence="2 3">
    <name type="scientific">Anncaliia algerae PRA339</name>
    <dbReference type="NCBI Taxonomy" id="1288291"/>
    <lineage>
        <taxon>Eukaryota</taxon>
        <taxon>Fungi</taxon>
        <taxon>Fungi incertae sedis</taxon>
        <taxon>Microsporidia</taxon>
        <taxon>Tubulinosematoidea</taxon>
        <taxon>Tubulinosematidae</taxon>
        <taxon>Anncaliia</taxon>
    </lineage>
</organism>
<accession>A0A059EWG0</accession>
<evidence type="ECO:0000256" key="1">
    <source>
        <dbReference type="SAM" id="Phobius"/>
    </source>
</evidence>
<name>A0A059EWG0_9MICR</name>
<feature type="transmembrane region" description="Helical" evidence="1">
    <location>
        <begin position="7"/>
        <end position="23"/>
    </location>
</feature>
<dbReference type="Proteomes" id="UP000030655">
    <property type="component" value="Unassembled WGS sequence"/>
</dbReference>
<dbReference type="OrthoDB" id="10278915at2759"/>
<proteinExistence type="predicted"/>
<keyword evidence="1" id="KW-0812">Transmembrane</keyword>
<sequence>MFNLRKILIYLYLFAVFYAFVYGTYIKESMVILCLASLLGNEFYVYLTLYMAVFVRTCFFVQNATRTESFIISAVNLLISSNYESVFTKTFVEERNRKYVEKREEESAKEKDESFFLVKEDFLLIDGIFNVTECKFMQSLFIVNKNHK</sequence>
<dbReference type="HOGENOM" id="CLU_1758358_0_0_1"/>
<gene>
    <name evidence="2" type="ORF">H312_03222</name>
</gene>
<reference evidence="3" key="1">
    <citation type="submission" date="2013-02" db="EMBL/GenBank/DDBJ databases">
        <authorList>
            <consortium name="The Broad Institute Genome Sequencing Platform"/>
            <person name="Cuomo C."/>
            <person name="Becnel J."/>
            <person name="Sanscrainte N."/>
            <person name="Walker B."/>
            <person name="Young S.K."/>
            <person name="Zeng Q."/>
            <person name="Gargeya S."/>
            <person name="Fitzgerald M."/>
            <person name="Haas B."/>
            <person name="Abouelleil A."/>
            <person name="Alvarado L."/>
            <person name="Arachchi H.M."/>
            <person name="Berlin A.M."/>
            <person name="Chapman S.B."/>
            <person name="Dewar J."/>
            <person name="Goldberg J."/>
            <person name="Griggs A."/>
            <person name="Gujja S."/>
            <person name="Hansen M."/>
            <person name="Howarth C."/>
            <person name="Imamovic A."/>
            <person name="Larimer J."/>
            <person name="McCowan C."/>
            <person name="Murphy C."/>
            <person name="Neiman D."/>
            <person name="Pearson M."/>
            <person name="Priest M."/>
            <person name="Roberts A."/>
            <person name="Saif S."/>
            <person name="Shea T."/>
            <person name="Sisk P."/>
            <person name="Sykes S."/>
            <person name="Wortman J."/>
            <person name="Nusbaum C."/>
            <person name="Birren B."/>
        </authorList>
    </citation>
    <scope>NUCLEOTIDE SEQUENCE [LARGE SCALE GENOMIC DNA]</scope>
    <source>
        <strain evidence="3">PRA339</strain>
    </source>
</reference>
<keyword evidence="1" id="KW-1133">Transmembrane helix</keyword>
<reference evidence="2 3" key="2">
    <citation type="submission" date="2014-03" db="EMBL/GenBank/DDBJ databases">
        <title>The Genome Sequence of Anncaliia algerae insect isolate PRA339.</title>
        <authorList>
            <consortium name="The Broad Institute Genome Sequencing Platform"/>
            <consortium name="The Broad Institute Genome Sequencing Center for Infectious Disease"/>
            <person name="Cuomo C."/>
            <person name="Becnel J."/>
            <person name="Sanscrainte N."/>
            <person name="Walker B."/>
            <person name="Young S.K."/>
            <person name="Zeng Q."/>
            <person name="Gargeya S."/>
            <person name="Fitzgerald M."/>
            <person name="Haas B."/>
            <person name="Abouelleil A."/>
            <person name="Alvarado L."/>
            <person name="Arachchi H.M."/>
            <person name="Berlin A.M."/>
            <person name="Chapman S.B."/>
            <person name="Dewar J."/>
            <person name="Goldberg J."/>
            <person name="Griggs A."/>
            <person name="Gujja S."/>
            <person name="Hansen M."/>
            <person name="Howarth C."/>
            <person name="Imamovic A."/>
            <person name="Larimer J."/>
            <person name="McCowan C."/>
            <person name="Murphy C."/>
            <person name="Neiman D."/>
            <person name="Pearson M."/>
            <person name="Priest M."/>
            <person name="Roberts A."/>
            <person name="Saif S."/>
            <person name="Shea T."/>
            <person name="Sisk P."/>
            <person name="Sykes S."/>
            <person name="Wortman J."/>
            <person name="Nusbaum C."/>
            <person name="Birren B."/>
        </authorList>
    </citation>
    <scope>NUCLEOTIDE SEQUENCE [LARGE SCALE GENOMIC DNA]</scope>
    <source>
        <strain evidence="2 3">PRA339</strain>
    </source>
</reference>
<dbReference type="AlphaFoldDB" id="A0A059EWG0"/>
<dbReference type="VEuPathDB" id="MicrosporidiaDB:H312_03222"/>
<keyword evidence="1" id="KW-0472">Membrane</keyword>
<evidence type="ECO:0000313" key="3">
    <source>
        <dbReference type="Proteomes" id="UP000030655"/>
    </source>
</evidence>
<evidence type="ECO:0000313" key="2">
    <source>
        <dbReference type="EMBL" id="KCZ79383.1"/>
    </source>
</evidence>